<keyword evidence="3" id="KW-1185">Reference proteome</keyword>
<dbReference type="STRING" id="39480.EUAN_11010"/>
<comment type="caution">
    <text evidence="2">The sequence shown here is derived from an EMBL/GenBank/DDBJ whole genome shotgun (WGS) entry which is preliminary data.</text>
</comment>
<organism evidence="2 3">
    <name type="scientific">Andreesenia angusta</name>
    <dbReference type="NCBI Taxonomy" id="39480"/>
    <lineage>
        <taxon>Bacteria</taxon>
        <taxon>Bacillati</taxon>
        <taxon>Bacillota</taxon>
        <taxon>Tissierellia</taxon>
        <taxon>Tissierellales</taxon>
        <taxon>Gottschalkiaceae</taxon>
        <taxon>Andreesenia</taxon>
    </lineage>
</organism>
<dbReference type="AlphaFoldDB" id="A0A1S1V7D4"/>
<dbReference type="GO" id="GO:0006629">
    <property type="term" value="P:lipid metabolic process"/>
    <property type="evidence" value="ECO:0007669"/>
    <property type="project" value="InterPro"/>
</dbReference>
<dbReference type="Proteomes" id="UP000180254">
    <property type="component" value="Unassembled WGS sequence"/>
</dbReference>
<gene>
    <name evidence="2" type="ORF">EUAN_11010</name>
</gene>
<protein>
    <submittedName>
        <fullName evidence="2">Phosphatidylglycerophosphatase A</fullName>
    </submittedName>
</protein>
<accession>A0A1S1V7D4</accession>
<sequence length="153" mass="16763">MRDLVIQKLNDRGVRLEDIAEIVHDIQRNYIELSVEDCIDSIMEVLDKREVQYAILTGIQIDELAEKDLLDEPLLSIIKSDESLYGIDEVLAVSIAHIYGSIGFTNFGYLDKTKPGIIATVDSLDGTVGTFLDDIICALAAAAAAKLAHNGTK</sequence>
<evidence type="ECO:0000313" key="2">
    <source>
        <dbReference type="EMBL" id="OHW62536.1"/>
    </source>
</evidence>
<dbReference type="InterPro" id="IPR036681">
    <property type="entry name" value="PgpA-like_sf"/>
</dbReference>
<dbReference type="PIRSF" id="PIRSF019587">
    <property type="entry name" value="PGPase"/>
    <property type="match status" value="1"/>
</dbReference>
<evidence type="ECO:0000313" key="3">
    <source>
        <dbReference type="Proteomes" id="UP000180254"/>
    </source>
</evidence>
<dbReference type="Pfam" id="PF04608">
    <property type="entry name" value="PgpA"/>
    <property type="match status" value="1"/>
</dbReference>
<reference evidence="2 3" key="1">
    <citation type="submission" date="2016-09" db="EMBL/GenBank/DDBJ databases">
        <title>Genome sequence of Eubacterium angustum.</title>
        <authorList>
            <person name="Poehlein A."/>
            <person name="Daniel R."/>
        </authorList>
    </citation>
    <scope>NUCLEOTIDE SEQUENCE [LARGE SCALE GENOMIC DNA]</scope>
    <source>
        <strain evidence="2 3">DSM 1989</strain>
    </source>
</reference>
<feature type="domain" description="YutG/PgpA" evidence="1">
    <location>
        <begin position="45"/>
        <end position="149"/>
    </location>
</feature>
<dbReference type="InterPro" id="IPR026038">
    <property type="entry name" value="Put_PGPase"/>
</dbReference>
<dbReference type="OrthoDB" id="9793244at2"/>
<evidence type="ECO:0000259" key="1">
    <source>
        <dbReference type="Pfam" id="PF04608"/>
    </source>
</evidence>
<proteinExistence type="predicted"/>
<name>A0A1S1V7D4_9FIRM</name>
<dbReference type="SUPFAM" id="SSF101307">
    <property type="entry name" value="YutG-like"/>
    <property type="match status" value="1"/>
</dbReference>
<dbReference type="EMBL" id="MKIE01000003">
    <property type="protein sequence ID" value="OHW62536.1"/>
    <property type="molecule type" value="Genomic_DNA"/>
</dbReference>
<dbReference type="CDD" id="cd06971">
    <property type="entry name" value="PgpA"/>
    <property type="match status" value="1"/>
</dbReference>
<dbReference type="RefSeq" id="WP_071062489.1">
    <property type="nucleotide sequence ID" value="NZ_MKIE01000003.1"/>
</dbReference>
<dbReference type="Gene3D" id="1.10.3760.10">
    <property type="entry name" value="PgpA-like"/>
    <property type="match status" value="1"/>
</dbReference>
<dbReference type="GO" id="GO:0008962">
    <property type="term" value="F:phosphatidylglycerophosphatase activity"/>
    <property type="evidence" value="ECO:0007669"/>
    <property type="project" value="InterPro"/>
</dbReference>
<dbReference type="InterPro" id="IPR007686">
    <property type="entry name" value="YutG/PgpA"/>
</dbReference>